<dbReference type="InterPro" id="IPR007627">
    <property type="entry name" value="RNA_pol_sigma70_r2"/>
</dbReference>
<dbReference type="SUPFAM" id="SSF88946">
    <property type="entry name" value="Sigma2 domain of RNA polymerase sigma factors"/>
    <property type="match status" value="1"/>
</dbReference>
<dbReference type="EMBL" id="JAMQJY010000002">
    <property type="protein sequence ID" value="MCM2676817.1"/>
    <property type="molecule type" value="Genomic_DNA"/>
</dbReference>
<keyword evidence="2" id="KW-0805">Transcription regulation</keyword>
<dbReference type="NCBIfam" id="TIGR02937">
    <property type="entry name" value="sigma70-ECF"/>
    <property type="match status" value="1"/>
</dbReference>
<feature type="domain" description="RNA polymerase sigma factor 70 region 4 type 2" evidence="7">
    <location>
        <begin position="119"/>
        <end position="165"/>
    </location>
</feature>
<dbReference type="Gene3D" id="1.10.10.10">
    <property type="entry name" value="Winged helix-like DNA-binding domain superfamily/Winged helix DNA-binding domain"/>
    <property type="match status" value="1"/>
</dbReference>
<proteinExistence type="inferred from homology"/>
<dbReference type="InterPro" id="IPR013324">
    <property type="entry name" value="RNA_pol_sigma_r3/r4-like"/>
</dbReference>
<accession>A0ABT0XLM5</accession>
<keyword evidence="4" id="KW-0238">DNA-binding</keyword>
<evidence type="ECO:0000256" key="1">
    <source>
        <dbReference type="ARBA" id="ARBA00010641"/>
    </source>
</evidence>
<feature type="domain" description="RNA polymerase sigma-70 region 2" evidence="6">
    <location>
        <begin position="21"/>
        <end position="85"/>
    </location>
</feature>
<dbReference type="Pfam" id="PF04542">
    <property type="entry name" value="Sigma70_r2"/>
    <property type="match status" value="1"/>
</dbReference>
<dbReference type="PANTHER" id="PTHR43133:SF8">
    <property type="entry name" value="RNA POLYMERASE SIGMA FACTOR HI_1459-RELATED"/>
    <property type="match status" value="1"/>
</dbReference>
<sequence>MDDNELVARILDGDQLAVQTLHERYAKKLFNYIYSQTNHYHDSEELLQDIFFKAALHLSLFRKQSSFKTWIFKIARNAIIDYYKSAYIRNHFVEFESHNSEQHEAADATAIRHEQVKFIHHAINELPLSYRTVIYLRYIEDFTLKETASVMGKTIYSIKALQKRAQKMLKDDIGVEVLENGQRII</sequence>
<evidence type="ECO:0000256" key="3">
    <source>
        <dbReference type="ARBA" id="ARBA00023082"/>
    </source>
</evidence>
<evidence type="ECO:0000259" key="6">
    <source>
        <dbReference type="Pfam" id="PF04542"/>
    </source>
</evidence>
<evidence type="ECO:0000256" key="4">
    <source>
        <dbReference type="ARBA" id="ARBA00023125"/>
    </source>
</evidence>
<evidence type="ECO:0000313" key="9">
    <source>
        <dbReference type="Proteomes" id="UP001203665"/>
    </source>
</evidence>
<protein>
    <submittedName>
        <fullName evidence="8">RNA polymerase sigma factor</fullName>
    </submittedName>
</protein>
<dbReference type="Pfam" id="PF08281">
    <property type="entry name" value="Sigma70_r4_2"/>
    <property type="match status" value="1"/>
</dbReference>
<dbReference type="Gene3D" id="1.10.1740.10">
    <property type="match status" value="1"/>
</dbReference>
<comment type="similarity">
    <text evidence="1">Belongs to the sigma-70 factor family. ECF subfamily.</text>
</comment>
<dbReference type="InterPro" id="IPR039425">
    <property type="entry name" value="RNA_pol_sigma-70-like"/>
</dbReference>
<reference evidence="8" key="1">
    <citation type="submission" date="2022-06" db="EMBL/GenBank/DDBJ databases">
        <title>Alkalicoccobacillus porphyridii sp. nov., isolated from a marine red alga, Porphyridium purpureum and reclassification of Shouchella plakortidis and Shouchella gibsonii as Alkalicoccobacillus plakortidis comb. nov. and Alkalicoccobacillus gibsonii comb. nov.</title>
        <authorList>
            <person name="Kim K.H."/>
            <person name="Lee J.K."/>
            <person name="Han D.M."/>
            <person name="Baek J.H."/>
            <person name="Jeon C.O."/>
        </authorList>
    </citation>
    <scope>NUCLEOTIDE SEQUENCE</scope>
    <source>
        <strain evidence="8">DSM 19153</strain>
    </source>
</reference>
<name>A0ABT0XLM5_9BACI</name>
<dbReference type="InterPro" id="IPR014284">
    <property type="entry name" value="RNA_pol_sigma-70_dom"/>
</dbReference>
<dbReference type="InterPro" id="IPR013325">
    <property type="entry name" value="RNA_pol_sigma_r2"/>
</dbReference>
<evidence type="ECO:0000313" key="8">
    <source>
        <dbReference type="EMBL" id="MCM2676817.1"/>
    </source>
</evidence>
<dbReference type="InterPro" id="IPR036388">
    <property type="entry name" value="WH-like_DNA-bd_sf"/>
</dbReference>
<dbReference type="PANTHER" id="PTHR43133">
    <property type="entry name" value="RNA POLYMERASE ECF-TYPE SIGMA FACTO"/>
    <property type="match status" value="1"/>
</dbReference>
<evidence type="ECO:0000256" key="5">
    <source>
        <dbReference type="ARBA" id="ARBA00023163"/>
    </source>
</evidence>
<dbReference type="RefSeq" id="WP_251609894.1">
    <property type="nucleotide sequence ID" value="NZ_JAMQJY010000002.1"/>
</dbReference>
<dbReference type="InterPro" id="IPR013249">
    <property type="entry name" value="RNA_pol_sigma70_r4_t2"/>
</dbReference>
<evidence type="ECO:0000259" key="7">
    <source>
        <dbReference type="Pfam" id="PF08281"/>
    </source>
</evidence>
<evidence type="ECO:0000256" key="2">
    <source>
        <dbReference type="ARBA" id="ARBA00023015"/>
    </source>
</evidence>
<organism evidence="8 9">
    <name type="scientific">Alkalicoccobacillus plakortidis</name>
    <dbReference type="NCBI Taxonomy" id="444060"/>
    <lineage>
        <taxon>Bacteria</taxon>
        <taxon>Bacillati</taxon>
        <taxon>Bacillota</taxon>
        <taxon>Bacilli</taxon>
        <taxon>Bacillales</taxon>
        <taxon>Bacillaceae</taxon>
        <taxon>Alkalicoccobacillus</taxon>
    </lineage>
</organism>
<comment type="caution">
    <text evidence="8">The sequence shown here is derived from an EMBL/GenBank/DDBJ whole genome shotgun (WGS) entry which is preliminary data.</text>
</comment>
<dbReference type="CDD" id="cd06171">
    <property type="entry name" value="Sigma70_r4"/>
    <property type="match status" value="1"/>
</dbReference>
<gene>
    <name evidence="8" type="ORF">NDM98_16110</name>
</gene>
<keyword evidence="9" id="KW-1185">Reference proteome</keyword>
<dbReference type="Proteomes" id="UP001203665">
    <property type="component" value="Unassembled WGS sequence"/>
</dbReference>
<dbReference type="SUPFAM" id="SSF88659">
    <property type="entry name" value="Sigma3 and sigma4 domains of RNA polymerase sigma factors"/>
    <property type="match status" value="1"/>
</dbReference>
<keyword evidence="5" id="KW-0804">Transcription</keyword>
<keyword evidence="3" id="KW-0731">Sigma factor</keyword>